<keyword evidence="3" id="KW-1185">Reference proteome</keyword>
<dbReference type="Pfam" id="PF12867">
    <property type="entry name" value="DinB_2"/>
    <property type="match status" value="1"/>
</dbReference>
<dbReference type="InterPro" id="IPR024775">
    <property type="entry name" value="DinB-like"/>
</dbReference>
<evidence type="ECO:0000313" key="3">
    <source>
        <dbReference type="Proteomes" id="UP001258181"/>
    </source>
</evidence>
<dbReference type="Proteomes" id="UP001258181">
    <property type="component" value="Unassembled WGS sequence"/>
</dbReference>
<evidence type="ECO:0000259" key="1">
    <source>
        <dbReference type="Pfam" id="PF12867"/>
    </source>
</evidence>
<evidence type="ECO:0000313" key="2">
    <source>
        <dbReference type="EMBL" id="MDR7074933.1"/>
    </source>
</evidence>
<sequence>MNKVIMNYQYFTNWLESLKTMPEEYWLVPIKEGKWSVGEIISHIKAWDHFVWEERVRYFVSGTELPKKNFDPEEINKKAAEQARIGNSKNKLIDDVIECRNKVAKKLEEVPASIWEIKIELGKGFVSLSEYIEGLVEHDLHHQAQIEQFLLHKGINIQN</sequence>
<feature type="domain" description="DinB-like" evidence="1">
    <location>
        <begin position="13"/>
        <end position="146"/>
    </location>
</feature>
<name>A0ABU1U629_9BACL</name>
<accession>A0ABU1U629</accession>
<protein>
    <submittedName>
        <fullName evidence="2">Damage-inducible protein DinB</fullName>
    </submittedName>
</protein>
<proteinExistence type="predicted"/>
<dbReference type="Gene3D" id="1.20.120.450">
    <property type="entry name" value="dinb family like domain"/>
    <property type="match status" value="1"/>
</dbReference>
<dbReference type="SUPFAM" id="SSF109854">
    <property type="entry name" value="DinB/YfiT-like putative metalloenzymes"/>
    <property type="match status" value="1"/>
</dbReference>
<dbReference type="InterPro" id="IPR034660">
    <property type="entry name" value="DinB/YfiT-like"/>
</dbReference>
<dbReference type="EMBL" id="JAVDWA010000013">
    <property type="protein sequence ID" value="MDR7074933.1"/>
    <property type="molecule type" value="Genomic_DNA"/>
</dbReference>
<dbReference type="RefSeq" id="WP_310262728.1">
    <property type="nucleotide sequence ID" value="NZ_JAVDWA010000013.1"/>
</dbReference>
<organism evidence="2 3">
    <name type="scientific">Fictibacillus barbaricus</name>
    <dbReference type="NCBI Taxonomy" id="182136"/>
    <lineage>
        <taxon>Bacteria</taxon>
        <taxon>Bacillati</taxon>
        <taxon>Bacillota</taxon>
        <taxon>Bacilli</taxon>
        <taxon>Bacillales</taxon>
        <taxon>Fictibacillaceae</taxon>
        <taxon>Fictibacillus</taxon>
    </lineage>
</organism>
<comment type="caution">
    <text evidence="2">The sequence shown here is derived from an EMBL/GenBank/DDBJ whole genome shotgun (WGS) entry which is preliminary data.</text>
</comment>
<gene>
    <name evidence="2" type="ORF">J2X07_003948</name>
</gene>
<reference evidence="2 3" key="1">
    <citation type="submission" date="2023-07" db="EMBL/GenBank/DDBJ databases">
        <title>Sorghum-associated microbial communities from plants grown in Nebraska, USA.</title>
        <authorList>
            <person name="Schachtman D."/>
        </authorList>
    </citation>
    <scope>NUCLEOTIDE SEQUENCE [LARGE SCALE GENOMIC DNA]</scope>
    <source>
        <strain evidence="2 3">BE211</strain>
    </source>
</reference>